<dbReference type="RefSeq" id="WP_193685226.1">
    <property type="nucleotide sequence ID" value="NZ_CP062941.1"/>
</dbReference>
<reference evidence="1 2" key="1">
    <citation type="submission" date="2020-10" db="EMBL/GenBank/DDBJ databases">
        <title>Genome sequencing of Massilia sp. LPB0304.</title>
        <authorList>
            <person name="Kim J."/>
        </authorList>
    </citation>
    <scope>NUCLEOTIDE SEQUENCE [LARGE SCALE GENOMIC DNA]</scope>
    <source>
        <strain evidence="1 2">LPB0304</strain>
    </source>
</reference>
<evidence type="ECO:0000313" key="2">
    <source>
        <dbReference type="Proteomes" id="UP000593875"/>
    </source>
</evidence>
<dbReference type="KEGG" id="mlir:LPB04_14390"/>
<accession>A0A7L9TZS3</accession>
<organism evidence="1 2">
    <name type="scientific">Massilia litorea</name>
    <dbReference type="NCBI Taxonomy" id="2769491"/>
    <lineage>
        <taxon>Bacteria</taxon>
        <taxon>Pseudomonadati</taxon>
        <taxon>Pseudomonadota</taxon>
        <taxon>Betaproteobacteria</taxon>
        <taxon>Burkholderiales</taxon>
        <taxon>Oxalobacteraceae</taxon>
        <taxon>Telluria group</taxon>
        <taxon>Massilia</taxon>
    </lineage>
</organism>
<keyword evidence="2" id="KW-1185">Reference proteome</keyword>
<gene>
    <name evidence="1" type="ORF">LPB04_14390</name>
</gene>
<dbReference type="AlphaFoldDB" id="A0A7L9TZS3"/>
<sequence length="51" mass="5680">MSFLFPTAGSGEMDDYAAFPDIGNWRFAEYEGCAEREGRLADPGRFCPRDG</sequence>
<dbReference type="Proteomes" id="UP000593875">
    <property type="component" value="Chromosome"/>
</dbReference>
<protein>
    <submittedName>
        <fullName evidence="1">Uncharacterized protein</fullName>
    </submittedName>
</protein>
<dbReference type="EMBL" id="CP062941">
    <property type="protein sequence ID" value="QOL48180.1"/>
    <property type="molecule type" value="Genomic_DNA"/>
</dbReference>
<proteinExistence type="predicted"/>
<name>A0A7L9TZS3_9BURK</name>
<evidence type="ECO:0000313" key="1">
    <source>
        <dbReference type="EMBL" id="QOL48180.1"/>
    </source>
</evidence>